<evidence type="ECO:0000256" key="5">
    <source>
        <dbReference type="PROSITE-ProRule" id="PRU10007"/>
    </source>
</evidence>
<evidence type="ECO:0000256" key="4">
    <source>
        <dbReference type="ARBA" id="ARBA00049194"/>
    </source>
</evidence>
<keyword evidence="9" id="KW-1185">Reference proteome</keyword>
<dbReference type="PANTHER" id="PTHR42804:SF1">
    <property type="entry name" value="ALDEHYDE DEHYDROGENASE-RELATED"/>
    <property type="match status" value="1"/>
</dbReference>
<comment type="caution">
    <text evidence="8">The sequence shown here is derived from an EMBL/GenBank/DDBJ whole genome shotgun (WGS) entry which is preliminary data.</text>
</comment>
<name>A0A9W6NXS9_9PSEU</name>
<dbReference type="Pfam" id="PF00171">
    <property type="entry name" value="Aldedh"/>
    <property type="match status" value="1"/>
</dbReference>
<dbReference type="FunFam" id="3.40.605.10:FF:000007">
    <property type="entry name" value="NAD/NADP-dependent betaine aldehyde dehydrogenase"/>
    <property type="match status" value="1"/>
</dbReference>
<comment type="catalytic activity">
    <reaction evidence="4">
        <text>an aldehyde + NAD(+) + H2O = a carboxylate + NADH + 2 H(+)</text>
        <dbReference type="Rhea" id="RHEA:16185"/>
        <dbReference type="ChEBI" id="CHEBI:15377"/>
        <dbReference type="ChEBI" id="CHEBI:15378"/>
        <dbReference type="ChEBI" id="CHEBI:17478"/>
        <dbReference type="ChEBI" id="CHEBI:29067"/>
        <dbReference type="ChEBI" id="CHEBI:57540"/>
        <dbReference type="ChEBI" id="CHEBI:57945"/>
        <dbReference type="EC" id="1.2.1.3"/>
    </reaction>
</comment>
<reference evidence="8" key="1">
    <citation type="journal article" date="2014" name="Int. J. Syst. Evol. Microbiol.">
        <title>Complete genome sequence of Corynebacterium casei LMG S-19264T (=DSM 44701T), isolated from a smear-ripened cheese.</title>
        <authorList>
            <consortium name="US DOE Joint Genome Institute (JGI-PGF)"/>
            <person name="Walter F."/>
            <person name="Albersmeier A."/>
            <person name="Kalinowski J."/>
            <person name="Ruckert C."/>
        </authorList>
    </citation>
    <scope>NUCLEOTIDE SEQUENCE</scope>
    <source>
        <strain evidence="8">VKM Ac-1069</strain>
    </source>
</reference>
<evidence type="ECO:0000256" key="2">
    <source>
        <dbReference type="ARBA" id="ARBA00023002"/>
    </source>
</evidence>
<evidence type="ECO:0000313" key="9">
    <source>
        <dbReference type="Proteomes" id="UP001143463"/>
    </source>
</evidence>
<dbReference type="InterPro" id="IPR029510">
    <property type="entry name" value="Ald_DH_CS_GLU"/>
</dbReference>
<evidence type="ECO:0000313" key="8">
    <source>
        <dbReference type="EMBL" id="GLL13795.1"/>
    </source>
</evidence>
<dbReference type="GO" id="GO:0004029">
    <property type="term" value="F:aldehyde dehydrogenase (NAD+) activity"/>
    <property type="evidence" value="ECO:0007669"/>
    <property type="project" value="UniProtKB-EC"/>
</dbReference>
<dbReference type="AlphaFoldDB" id="A0A9W6NXS9"/>
<organism evidence="8 9">
    <name type="scientific">Pseudonocardia halophobica</name>
    <dbReference type="NCBI Taxonomy" id="29401"/>
    <lineage>
        <taxon>Bacteria</taxon>
        <taxon>Bacillati</taxon>
        <taxon>Actinomycetota</taxon>
        <taxon>Actinomycetes</taxon>
        <taxon>Pseudonocardiales</taxon>
        <taxon>Pseudonocardiaceae</taxon>
        <taxon>Pseudonocardia</taxon>
    </lineage>
</organism>
<dbReference type="EMBL" id="BSFQ01000025">
    <property type="protein sequence ID" value="GLL13795.1"/>
    <property type="molecule type" value="Genomic_DNA"/>
</dbReference>
<keyword evidence="2 6" id="KW-0560">Oxidoreductase</keyword>
<evidence type="ECO:0000256" key="1">
    <source>
        <dbReference type="ARBA" id="ARBA00009986"/>
    </source>
</evidence>
<evidence type="ECO:0000259" key="7">
    <source>
        <dbReference type="Pfam" id="PF00171"/>
    </source>
</evidence>
<dbReference type="Proteomes" id="UP001143463">
    <property type="component" value="Unassembled WGS sequence"/>
</dbReference>
<dbReference type="InterPro" id="IPR016162">
    <property type="entry name" value="Ald_DH_N"/>
</dbReference>
<dbReference type="PROSITE" id="PS00687">
    <property type="entry name" value="ALDEHYDE_DEHYDR_GLU"/>
    <property type="match status" value="1"/>
</dbReference>
<dbReference type="Gene3D" id="3.40.309.10">
    <property type="entry name" value="Aldehyde Dehydrogenase, Chain A, domain 2"/>
    <property type="match status" value="1"/>
</dbReference>
<dbReference type="InterPro" id="IPR016161">
    <property type="entry name" value="Ald_DH/histidinol_DH"/>
</dbReference>
<dbReference type="EC" id="1.2.1.3" evidence="3"/>
<gene>
    <name evidence="8" type="ORF">GCM10017577_49390</name>
</gene>
<feature type="active site" evidence="5">
    <location>
        <position position="246"/>
    </location>
</feature>
<dbReference type="PROSITE" id="PS00070">
    <property type="entry name" value="ALDEHYDE_DEHYDR_CYS"/>
    <property type="match status" value="1"/>
</dbReference>
<sequence>MHVVTFDLYVDGAWTASASTERVEVLNPATEERIGDVPAGSPADVDVAVSAARRALEGWAATDPGERAKIVFRLADELERRQDELTDIVVAEVGTPRRTARWAQVGLGIVDLREAAAAAADFPWEEPLRNSLIVREPVGVVGAITPWNYPLHQITAKIGAAFAAGCTVVVKASEVAPLTAQALAGAIDAIGLPPGVFNLVNGYGPIVGEALAVHPDVDMVSFTGSNAVGKRILELAAGTVKRVSLELGGKSAAVLLDDLSDEEFAKAVPHTVRACYMNGGQSCNAQTRMLVPRDRLGAAEELAKAAAEAYVPGDPTADTTKLGPMVTGAQRDKILNYVRTGLEEGAKLVTGSSEAPAGPGFFVAPTVLSDVAPTATVAQEEIFGPVLSIIPFDGEEEALAIANGTIYGIAGAVWSADPARARRVARRMRATQIEVNGGRFNGAAPFGGFKQSGHGREGGAFGLEEFVEIKSLQL</sequence>
<dbReference type="SUPFAM" id="SSF53720">
    <property type="entry name" value="ALDH-like"/>
    <property type="match status" value="1"/>
</dbReference>
<dbReference type="InterPro" id="IPR016160">
    <property type="entry name" value="Ald_DH_CS_CYS"/>
</dbReference>
<dbReference type="CDD" id="cd07138">
    <property type="entry name" value="ALDH_CddD_SSP0762"/>
    <property type="match status" value="1"/>
</dbReference>
<accession>A0A9W6NXS9</accession>
<protein>
    <recommendedName>
        <fullName evidence="3">aldehyde dehydrogenase (NAD(+))</fullName>
        <ecNumber evidence="3">1.2.1.3</ecNumber>
    </recommendedName>
</protein>
<evidence type="ECO:0000256" key="3">
    <source>
        <dbReference type="ARBA" id="ARBA00024226"/>
    </source>
</evidence>
<dbReference type="InterPro" id="IPR015590">
    <property type="entry name" value="Aldehyde_DH_dom"/>
</dbReference>
<comment type="similarity">
    <text evidence="1 6">Belongs to the aldehyde dehydrogenase family.</text>
</comment>
<dbReference type="Gene3D" id="3.40.605.10">
    <property type="entry name" value="Aldehyde Dehydrogenase, Chain A, domain 1"/>
    <property type="match status" value="1"/>
</dbReference>
<dbReference type="InterPro" id="IPR016163">
    <property type="entry name" value="Ald_DH_C"/>
</dbReference>
<dbReference type="PANTHER" id="PTHR42804">
    <property type="entry name" value="ALDEHYDE DEHYDROGENASE"/>
    <property type="match status" value="1"/>
</dbReference>
<feature type="domain" description="Aldehyde dehydrogenase" evidence="7">
    <location>
        <begin position="14"/>
        <end position="471"/>
    </location>
</feature>
<evidence type="ECO:0000256" key="6">
    <source>
        <dbReference type="RuleBase" id="RU003345"/>
    </source>
</evidence>
<proteinExistence type="inferred from homology"/>
<reference evidence="8" key="2">
    <citation type="submission" date="2023-01" db="EMBL/GenBank/DDBJ databases">
        <authorList>
            <person name="Sun Q."/>
            <person name="Evtushenko L."/>
        </authorList>
    </citation>
    <scope>NUCLEOTIDE SEQUENCE</scope>
    <source>
        <strain evidence="8">VKM Ac-1069</strain>
    </source>
</reference>